<comment type="caution">
    <text evidence="1">The sequence shown here is derived from an EMBL/GenBank/DDBJ whole genome shotgun (WGS) entry which is preliminary data.</text>
</comment>
<proteinExistence type="predicted"/>
<evidence type="ECO:0000313" key="1">
    <source>
        <dbReference type="EMBL" id="MBX7289586.1"/>
    </source>
</evidence>
<organism evidence="1 2">
    <name type="scientific">Clostridium chauvoei</name>
    <dbReference type="NCBI Taxonomy" id="46867"/>
    <lineage>
        <taxon>Bacteria</taxon>
        <taxon>Bacillati</taxon>
        <taxon>Bacillota</taxon>
        <taxon>Clostridia</taxon>
        <taxon>Eubacteriales</taxon>
        <taxon>Clostridiaceae</taxon>
        <taxon>Clostridium</taxon>
    </lineage>
</organism>
<name>A0ABD4RE59_9CLOT</name>
<dbReference type="RefSeq" id="WP_021875767.1">
    <property type="nucleotide sequence ID" value="NZ_CP018624.1"/>
</dbReference>
<sequence length="182" mass="21956">MIDILSCIKPISEQEFKNLVNIRLNNIFEGLEKYNNSTLLSSINKDFLIKEKSFISFMEKSFDINKEKNKDKPLIIDFYLKDLDYESFNRLSELLDEEDKYILNKIKNNINLNTNYFIIEDKRLVPFFVKLSTRELFFITFYFTQLPITIWGNYELKFPTFYIEDEVFQKYKLLAEDNKLIL</sequence>
<dbReference type="GeneID" id="66301779"/>
<dbReference type="AlphaFoldDB" id="A0ABD4RE59"/>
<dbReference type="EMBL" id="JAIFTX010000002">
    <property type="protein sequence ID" value="MBX7289586.1"/>
    <property type="molecule type" value="Genomic_DNA"/>
</dbReference>
<protein>
    <submittedName>
        <fullName evidence="1">Uncharacterized protein</fullName>
    </submittedName>
</protein>
<reference evidence="1 2" key="1">
    <citation type="submission" date="2021-08" db="EMBL/GenBank/DDBJ databases">
        <title>Genome sequence analysis of Clostridium chauvoei strains of European origin and evaluation of typing options for outbreak investigations.</title>
        <authorList>
            <person name="Abdel-Glil M."/>
            <person name="Thomas P."/>
            <person name="Seyboldt C."/>
        </authorList>
    </citation>
    <scope>NUCLEOTIDE SEQUENCE [LARGE SCALE GENOMIC DNA]</scope>
    <source>
        <strain evidence="1 2">S0260-09</strain>
    </source>
</reference>
<evidence type="ECO:0000313" key="2">
    <source>
        <dbReference type="Proteomes" id="UP000775179"/>
    </source>
</evidence>
<dbReference type="Proteomes" id="UP000775179">
    <property type="component" value="Unassembled WGS sequence"/>
</dbReference>
<accession>A0ABD4RE59</accession>
<dbReference type="KEGG" id="cchv:BTM20_07850"/>
<gene>
    <name evidence="1" type="ORF">K4H94_00785</name>
</gene>